<sequence length="421" mass="44986">MLPFCGAADSGGFFVKNVAIIGAGAAGMMAAAVSAGQGNRVTLIEKMPRPGRKLMITGKGRCNLTNACFDLEDLVAQVTSNQKFLYSAFSAFMPYDTIALFESLGVPTKIERGGRVFPVSDRAVDVVDALVRYAKKSGASFVFSPAEQILCENGRIAAVQLQNGEVLPCDSLCIATGGKSYPGTGSAGDGYRFARSLGHTVTPLRPGLVGLVSPDAFCGQMQGLSLKNASFVLLKNGKEVYRDFGELLFTHYGVSGPVVLSASSHIDTFSGADYTVSVDLKPALDDKKLDERILRDFSAAASRNFSNALGALLPAKMIPVAVARSGIDADKKVNQITHGERAGLVRLLKNFSLRVTDFRPIEEAIITRGGVDVREIDPKTMRSKRIDNLYFAGEVLDVDAYTGGYNLQIAFSTGYLCGKNM</sequence>
<dbReference type="Pfam" id="PF03486">
    <property type="entry name" value="HI0933_like"/>
    <property type="match status" value="1"/>
</dbReference>
<dbReference type="AlphaFoldDB" id="A0A9D1MUE6"/>
<protein>
    <submittedName>
        <fullName evidence="6">NAD(P)/FAD-dependent oxidoreductase</fullName>
    </submittedName>
</protein>
<evidence type="ECO:0000256" key="1">
    <source>
        <dbReference type="ARBA" id="ARBA00001974"/>
    </source>
</evidence>
<dbReference type="EMBL" id="DVNM01000020">
    <property type="protein sequence ID" value="HIU69114.1"/>
    <property type="molecule type" value="Genomic_DNA"/>
</dbReference>
<reference evidence="6" key="2">
    <citation type="journal article" date="2021" name="PeerJ">
        <title>Extensive microbial diversity within the chicken gut microbiome revealed by metagenomics and culture.</title>
        <authorList>
            <person name="Gilroy R."/>
            <person name="Ravi A."/>
            <person name="Getino M."/>
            <person name="Pursley I."/>
            <person name="Horton D.L."/>
            <person name="Alikhan N.F."/>
            <person name="Baker D."/>
            <person name="Gharbi K."/>
            <person name="Hall N."/>
            <person name="Watson M."/>
            <person name="Adriaenssens E.M."/>
            <person name="Foster-Nyarko E."/>
            <person name="Jarju S."/>
            <person name="Secka A."/>
            <person name="Antonio M."/>
            <person name="Oren A."/>
            <person name="Chaudhuri R.R."/>
            <person name="La Ragione R."/>
            <person name="Hildebrand F."/>
            <person name="Pallen M.J."/>
        </authorList>
    </citation>
    <scope>NUCLEOTIDE SEQUENCE</scope>
    <source>
        <strain evidence="6">CHK176-6737</strain>
    </source>
</reference>
<comment type="caution">
    <text evidence="6">The sequence shown here is derived from an EMBL/GenBank/DDBJ whole genome shotgun (WGS) entry which is preliminary data.</text>
</comment>
<dbReference type="SUPFAM" id="SSF160996">
    <property type="entry name" value="HI0933 insert domain-like"/>
    <property type="match status" value="1"/>
</dbReference>
<organism evidence="6 7">
    <name type="scientific">Candidatus Scybalenecus merdavium</name>
    <dbReference type="NCBI Taxonomy" id="2840939"/>
    <lineage>
        <taxon>Bacteria</taxon>
        <taxon>Bacillati</taxon>
        <taxon>Bacillota</taxon>
        <taxon>Clostridia</taxon>
        <taxon>Eubacteriales</taxon>
        <taxon>Oscillospiraceae</taxon>
        <taxon>Oscillospiraceae incertae sedis</taxon>
        <taxon>Candidatus Scybalenecus</taxon>
    </lineage>
</organism>
<evidence type="ECO:0000256" key="3">
    <source>
        <dbReference type="ARBA" id="ARBA00022827"/>
    </source>
</evidence>
<dbReference type="SUPFAM" id="SSF51905">
    <property type="entry name" value="FAD/NAD(P)-binding domain"/>
    <property type="match status" value="1"/>
</dbReference>
<reference evidence="6" key="1">
    <citation type="submission" date="2020-10" db="EMBL/GenBank/DDBJ databases">
        <authorList>
            <person name="Gilroy R."/>
        </authorList>
    </citation>
    <scope>NUCLEOTIDE SEQUENCE</scope>
    <source>
        <strain evidence="6">CHK176-6737</strain>
    </source>
</reference>
<evidence type="ECO:0000259" key="4">
    <source>
        <dbReference type="Pfam" id="PF03486"/>
    </source>
</evidence>
<dbReference type="NCBIfam" id="TIGR00275">
    <property type="entry name" value="aminoacetone oxidase family FAD-binding enzyme"/>
    <property type="match status" value="1"/>
</dbReference>
<evidence type="ECO:0000313" key="6">
    <source>
        <dbReference type="EMBL" id="HIU69114.1"/>
    </source>
</evidence>
<feature type="domain" description="RsdA/BaiN/AoA(So)-like insert" evidence="5">
    <location>
        <begin position="205"/>
        <end position="366"/>
    </location>
</feature>
<dbReference type="Gene3D" id="2.40.30.10">
    <property type="entry name" value="Translation factors"/>
    <property type="match status" value="1"/>
</dbReference>
<dbReference type="Gene3D" id="1.10.8.260">
    <property type="entry name" value="HI0933 insert domain-like"/>
    <property type="match status" value="1"/>
</dbReference>
<evidence type="ECO:0000313" key="7">
    <source>
        <dbReference type="Proteomes" id="UP000824125"/>
    </source>
</evidence>
<evidence type="ECO:0000259" key="5">
    <source>
        <dbReference type="Pfam" id="PF22780"/>
    </source>
</evidence>
<comment type="cofactor">
    <cofactor evidence="1">
        <name>FAD</name>
        <dbReference type="ChEBI" id="CHEBI:57692"/>
    </cofactor>
</comment>
<evidence type="ECO:0000256" key="2">
    <source>
        <dbReference type="ARBA" id="ARBA00022630"/>
    </source>
</evidence>
<dbReference type="Proteomes" id="UP000824125">
    <property type="component" value="Unassembled WGS sequence"/>
</dbReference>
<gene>
    <name evidence="6" type="ORF">IAD23_04075</name>
</gene>
<feature type="domain" description="RsdA/BaiN/AoA(So)-like Rossmann fold-like" evidence="4">
    <location>
        <begin position="17"/>
        <end position="419"/>
    </location>
</feature>
<dbReference type="InterPro" id="IPR057661">
    <property type="entry name" value="RsdA/BaiN/AoA(So)_Rossmann"/>
</dbReference>
<accession>A0A9D1MUE6</accession>
<dbReference type="Pfam" id="PF22780">
    <property type="entry name" value="HI0933_like_1st"/>
    <property type="match status" value="1"/>
</dbReference>
<dbReference type="InterPro" id="IPR004792">
    <property type="entry name" value="BaiN-like"/>
</dbReference>
<keyword evidence="3" id="KW-0274">FAD</keyword>
<dbReference type="InterPro" id="IPR055178">
    <property type="entry name" value="RsdA/BaiN/AoA(So)-like_dom"/>
</dbReference>
<dbReference type="PANTHER" id="PTHR42887:SF2">
    <property type="entry name" value="OS12G0638800 PROTEIN"/>
    <property type="match status" value="1"/>
</dbReference>
<dbReference type="PANTHER" id="PTHR42887">
    <property type="entry name" value="OS12G0638800 PROTEIN"/>
    <property type="match status" value="1"/>
</dbReference>
<dbReference type="InterPro" id="IPR023166">
    <property type="entry name" value="BaiN-like_dom_sf"/>
</dbReference>
<name>A0A9D1MUE6_9FIRM</name>
<proteinExistence type="predicted"/>
<keyword evidence="2" id="KW-0285">Flavoprotein</keyword>
<dbReference type="Gene3D" id="3.50.50.60">
    <property type="entry name" value="FAD/NAD(P)-binding domain"/>
    <property type="match status" value="1"/>
</dbReference>
<dbReference type="InterPro" id="IPR036188">
    <property type="entry name" value="FAD/NAD-bd_sf"/>
</dbReference>